<feature type="region of interest" description="Disordered" evidence="11">
    <location>
        <begin position="1"/>
        <end position="49"/>
    </location>
</feature>
<dbReference type="Gene3D" id="3.40.470.10">
    <property type="entry name" value="Uracil-DNA glycosylase-like domain"/>
    <property type="match status" value="1"/>
</dbReference>
<proteinExistence type="inferred from homology"/>
<dbReference type="NCBIfam" id="TIGR00628">
    <property type="entry name" value="ung"/>
    <property type="match status" value="1"/>
</dbReference>
<dbReference type="HAMAP" id="MF_00148">
    <property type="entry name" value="UDG"/>
    <property type="match status" value="1"/>
</dbReference>
<dbReference type="InterPro" id="IPR005122">
    <property type="entry name" value="Uracil-DNA_glycosylase-like"/>
</dbReference>
<dbReference type="SMART" id="SM00986">
    <property type="entry name" value="UDG"/>
    <property type="match status" value="1"/>
</dbReference>
<dbReference type="NCBIfam" id="NF003589">
    <property type="entry name" value="PRK05254.1-2"/>
    <property type="match status" value="1"/>
</dbReference>
<feature type="compositionally biased region" description="Low complexity" evidence="11">
    <location>
        <begin position="9"/>
        <end position="19"/>
    </location>
</feature>
<evidence type="ECO:0000256" key="9">
    <source>
        <dbReference type="PROSITE-ProRule" id="PRU10072"/>
    </source>
</evidence>
<keyword evidence="6 8" id="KW-0378">Hydrolase</keyword>
<comment type="similarity">
    <text evidence="3 8 10">Belongs to the uracil-DNA glycosylase (UDG) superfamily. UNG family.</text>
</comment>
<evidence type="ECO:0000256" key="6">
    <source>
        <dbReference type="ARBA" id="ARBA00022801"/>
    </source>
</evidence>
<evidence type="ECO:0000313" key="13">
    <source>
        <dbReference type="EMBL" id="KAF4408185.1"/>
    </source>
</evidence>
<evidence type="ECO:0000259" key="12">
    <source>
        <dbReference type="SMART" id="SM00986"/>
    </source>
</evidence>
<organism evidence="13 14">
    <name type="scientific">Streptomyces lycii</name>
    <dbReference type="NCBI Taxonomy" id="2654337"/>
    <lineage>
        <taxon>Bacteria</taxon>
        <taxon>Bacillati</taxon>
        <taxon>Actinomycetota</taxon>
        <taxon>Actinomycetes</taxon>
        <taxon>Kitasatosporales</taxon>
        <taxon>Streptomycetaceae</taxon>
        <taxon>Streptomyces</taxon>
    </lineage>
</organism>
<gene>
    <name evidence="8 13" type="primary">ung</name>
    <name evidence="13" type="ORF">GCU69_15750</name>
</gene>
<comment type="function">
    <text evidence="2 8 10">Excises uracil residues from the DNA which can arise as a result of misincorporation of dUMP residues by DNA polymerase or due to deamination of cytosine.</text>
</comment>
<keyword evidence="14" id="KW-1185">Reference proteome</keyword>
<dbReference type="PROSITE" id="PS00130">
    <property type="entry name" value="U_DNA_GLYCOSYLASE"/>
    <property type="match status" value="1"/>
</dbReference>
<evidence type="ECO:0000256" key="5">
    <source>
        <dbReference type="ARBA" id="ARBA00022763"/>
    </source>
</evidence>
<dbReference type="SUPFAM" id="SSF52141">
    <property type="entry name" value="Uracil-DNA glycosylase-like"/>
    <property type="match status" value="1"/>
</dbReference>
<dbReference type="InterPro" id="IPR018085">
    <property type="entry name" value="Ura-DNA_Glyclase_AS"/>
</dbReference>
<dbReference type="PANTHER" id="PTHR11264:SF0">
    <property type="entry name" value="URACIL-DNA GLYCOSYLASE"/>
    <property type="match status" value="1"/>
</dbReference>
<evidence type="ECO:0000256" key="2">
    <source>
        <dbReference type="ARBA" id="ARBA00002631"/>
    </source>
</evidence>
<dbReference type="EC" id="3.2.2.27" evidence="4 8"/>
<dbReference type="InterPro" id="IPR002043">
    <property type="entry name" value="UDG_fam1"/>
</dbReference>
<keyword evidence="7 8" id="KW-0234">DNA repair</keyword>
<dbReference type="GO" id="GO:0004844">
    <property type="term" value="F:uracil DNA N-glycosylase activity"/>
    <property type="evidence" value="ECO:0007669"/>
    <property type="project" value="UniProtKB-EC"/>
</dbReference>
<dbReference type="Pfam" id="PF03167">
    <property type="entry name" value="UDG"/>
    <property type="match status" value="1"/>
</dbReference>
<dbReference type="CDD" id="cd10027">
    <property type="entry name" value="UDG-F1-like"/>
    <property type="match status" value="1"/>
</dbReference>
<comment type="catalytic activity">
    <reaction evidence="1 8 10">
        <text>Hydrolyzes single-stranded DNA or mismatched double-stranded DNA and polynucleotides, releasing free uracil.</text>
        <dbReference type="EC" id="3.2.2.27"/>
    </reaction>
</comment>
<evidence type="ECO:0000256" key="4">
    <source>
        <dbReference type="ARBA" id="ARBA00012030"/>
    </source>
</evidence>
<accession>A0ABQ7FIJ7</accession>
<sequence length="279" mass="30067">MPPPPAAPAAPAAAASARAGPGGRHREPCPEGPLSVAGDRFGGPKRIPTPEVVDVTDTLPESWRGVLGEELEKPYFSELMAFVEDERARGPVYPPREQVFAALDATPYDRVKVLVLGQDPYHGEGQGHGLCFSVRPGVRTPPSLRNIYKELRDDLGHPVPDNGCLVPWAEQGVLLLNAVLTVRAGEANSHKGRGWETFTDAVIRAVASRPDPAVFVLWGAYARKKLPLIDTGRHTVVQGAHPSPLSAKKFFGSRPFSQIDKAVADQGHAPVDWRIPDLG</sequence>
<evidence type="ECO:0000256" key="10">
    <source>
        <dbReference type="RuleBase" id="RU003780"/>
    </source>
</evidence>
<comment type="subcellular location">
    <subcellularLocation>
        <location evidence="8">Cytoplasm</location>
    </subcellularLocation>
</comment>
<feature type="active site" description="Proton acceptor" evidence="8 9">
    <location>
        <position position="119"/>
    </location>
</feature>
<name>A0ABQ7FIJ7_9ACTN</name>
<dbReference type="PANTHER" id="PTHR11264">
    <property type="entry name" value="URACIL-DNA GLYCOSYLASE"/>
    <property type="match status" value="1"/>
</dbReference>
<keyword evidence="13" id="KW-0326">Glycosidase</keyword>
<evidence type="ECO:0000256" key="11">
    <source>
        <dbReference type="SAM" id="MobiDB-lite"/>
    </source>
</evidence>
<feature type="domain" description="Uracil-DNA glycosylase-like" evidence="12">
    <location>
        <begin position="104"/>
        <end position="263"/>
    </location>
</feature>
<dbReference type="InterPro" id="IPR036895">
    <property type="entry name" value="Uracil-DNA_glycosylase-like_sf"/>
</dbReference>
<protein>
    <recommendedName>
        <fullName evidence="4 8">Uracil-DNA glycosylase</fullName>
        <shortName evidence="8">UDG</shortName>
        <ecNumber evidence="4 8">3.2.2.27</ecNumber>
    </recommendedName>
</protein>
<evidence type="ECO:0000256" key="8">
    <source>
        <dbReference type="HAMAP-Rule" id="MF_00148"/>
    </source>
</evidence>
<reference evidence="13 14" key="1">
    <citation type="submission" date="2019-10" db="EMBL/GenBank/DDBJ databases">
        <title>Streptomyces tenebrisbrunneis sp.nov., an endogenous actinomycete isolated from of Lycium ruthenicum.</title>
        <authorList>
            <person name="Ma L."/>
        </authorList>
    </citation>
    <scope>NUCLEOTIDE SEQUENCE [LARGE SCALE GENOMIC DNA]</scope>
    <source>
        <strain evidence="13 14">TRM 66187</strain>
    </source>
</reference>
<dbReference type="Proteomes" id="UP000621266">
    <property type="component" value="Unassembled WGS sequence"/>
</dbReference>
<evidence type="ECO:0000256" key="7">
    <source>
        <dbReference type="ARBA" id="ARBA00023204"/>
    </source>
</evidence>
<keyword evidence="5 8" id="KW-0227">DNA damage</keyword>
<dbReference type="NCBIfam" id="NF003592">
    <property type="entry name" value="PRK05254.1-5"/>
    <property type="match status" value="1"/>
</dbReference>
<dbReference type="EMBL" id="WHPN01000285">
    <property type="protein sequence ID" value="KAF4408185.1"/>
    <property type="molecule type" value="Genomic_DNA"/>
</dbReference>
<comment type="caution">
    <text evidence="13">The sequence shown here is derived from an EMBL/GenBank/DDBJ whole genome shotgun (WGS) entry which is preliminary data.</text>
</comment>
<keyword evidence="8" id="KW-0963">Cytoplasm</keyword>
<evidence type="ECO:0000256" key="1">
    <source>
        <dbReference type="ARBA" id="ARBA00001400"/>
    </source>
</evidence>
<dbReference type="NCBIfam" id="NF003591">
    <property type="entry name" value="PRK05254.1-4"/>
    <property type="match status" value="1"/>
</dbReference>
<evidence type="ECO:0000256" key="3">
    <source>
        <dbReference type="ARBA" id="ARBA00008184"/>
    </source>
</evidence>
<evidence type="ECO:0000313" key="14">
    <source>
        <dbReference type="Proteomes" id="UP000621266"/>
    </source>
</evidence>
<dbReference type="SMART" id="SM00987">
    <property type="entry name" value="UreE_C"/>
    <property type="match status" value="1"/>
</dbReference>
<dbReference type="NCBIfam" id="NF003588">
    <property type="entry name" value="PRK05254.1-1"/>
    <property type="match status" value="1"/>
</dbReference>